<dbReference type="GeneID" id="63788413"/>
<organism evidence="2 3">
    <name type="scientific">Protomyces lactucae-debilis</name>
    <dbReference type="NCBI Taxonomy" id="2754530"/>
    <lineage>
        <taxon>Eukaryota</taxon>
        <taxon>Fungi</taxon>
        <taxon>Dikarya</taxon>
        <taxon>Ascomycota</taxon>
        <taxon>Taphrinomycotina</taxon>
        <taxon>Taphrinomycetes</taxon>
        <taxon>Taphrinales</taxon>
        <taxon>Protomycetaceae</taxon>
        <taxon>Protomyces</taxon>
    </lineage>
</organism>
<reference evidence="2 3" key="1">
    <citation type="submission" date="2016-07" db="EMBL/GenBank/DDBJ databases">
        <title>Pervasive Adenine N6-methylation of Active Genes in Fungi.</title>
        <authorList>
            <consortium name="DOE Joint Genome Institute"/>
            <person name="Mondo S.J."/>
            <person name="Dannebaum R.O."/>
            <person name="Kuo R.C."/>
            <person name="Labutti K."/>
            <person name="Haridas S."/>
            <person name="Kuo A."/>
            <person name="Salamov A."/>
            <person name="Ahrendt S.R."/>
            <person name="Lipzen A."/>
            <person name="Sullivan W."/>
            <person name="Andreopoulos W.B."/>
            <person name="Clum A."/>
            <person name="Lindquist E."/>
            <person name="Daum C."/>
            <person name="Ramamoorthy G.K."/>
            <person name="Gryganskyi A."/>
            <person name="Culley D."/>
            <person name="Magnuson J.K."/>
            <person name="James T.Y."/>
            <person name="O'Malley M.A."/>
            <person name="Stajich J.E."/>
            <person name="Spatafora J.W."/>
            <person name="Visel A."/>
            <person name="Grigoriev I.V."/>
        </authorList>
    </citation>
    <scope>NUCLEOTIDE SEQUENCE [LARGE SCALE GENOMIC DNA]</scope>
    <source>
        <strain evidence="2 3">12-1054</strain>
    </source>
</reference>
<comment type="caution">
    <text evidence="2">The sequence shown here is derived from an EMBL/GenBank/DDBJ whole genome shotgun (WGS) entry which is preliminary data.</text>
</comment>
<evidence type="ECO:0000256" key="1">
    <source>
        <dbReference type="SAM" id="MobiDB-lite"/>
    </source>
</evidence>
<sequence length="295" mass="33003">MDKDPPDMLSSSSSSDDDLANYRPSQRIAVTGQVLDTAATQDYTAEQIQAADRRHARRKLRAEVKNYRTLLSSLTALEKQDTARHLLQFHLVKRQLPPERLVVLSQGKRHHVRLNWTRWPLPAADLNLGPDDLQEELRALVEREHAKQAIQAGLVPSDEEIPGSAMIVGQLRRFVQDTMLNVAKQVQSHTKLTQLKRMQPKTWKTVIDCFPVKKLPESVHDEIAQRCRQLFGTTEETDEASSLDLSDEGGSTESARAESEQMDSDTSHASTSSRDSDSASQSREDGSDRSSPATP</sequence>
<evidence type="ECO:0000313" key="3">
    <source>
        <dbReference type="Proteomes" id="UP000193685"/>
    </source>
</evidence>
<feature type="compositionally biased region" description="Acidic residues" evidence="1">
    <location>
        <begin position="235"/>
        <end position="247"/>
    </location>
</feature>
<dbReference type="EMBL" id="MCFI01000021">
    <property type="protein sequence ID" value="ORY76965.1"/>
    <property type="molecule type" value="Genomic_DNA"/>
</dbReference>
<feature type="region of interest" description="Disordered" evidence="1">
    <location>
        <begin position="233"/>
        <end position="295"/>
    </location>
</feature>
<dbReference type="RefSeq" id="XP_040722805.1">
    <property type="nucleotide sequence ID" value="XM_040871814.1"/>
</dbReference>
<feature type="region of interest" description="Disordered" evidence="1">
    <location>
        <begin position="1"/>
        <end position="22"/>
    </location>
</feature>
<gene>
    <name evidence="2" type="ORF">BCR37DRAFT_400659</name>
</gene>
<accession>A0A1Y2F1Z3</accession>
<dbReference type="AlphaFoldDB" id="A0A1Y2F1Z3"/>
<dbReference type="Proteomes" id="UP000193685">
    <property type="component" value="Unassembled WGS sequence"/>
</dbReference>
<evidence type="ECO:0000313" key="2">
    <source>
        <dbReference type="EMBL" id="ORY76965.1"/>
    </source>
</evidence>
<feature type="compositionally biased region" description="Basic and acidic residues" evidence="1">
    <location>
        <begin position="274"/>
        <end position="288"/>
    </location>
</feature>
<proteinExistence type="predicted"/>
<keyword evidence="3" id="KW-1185">Reference proteome</keyword>
<protein>
    <submittedName>
        <fullName evidence="2">Uncharacterized protein</fullName>
    </submittedName>
</protein>
<name>A0A1Y2F1Z3_PROLT</name>